<dbReference type="Gene3D" id="2.40.70.10">
    <property type="entry name" value="Acid Proteases"/>
    <property type="match status" value="1"/>
</dbReference>
<evidence type="ECO:0000256" key="3">
    <source>
        <dbReference type="ARBA" id="ARBA00022722"/>
    </source>
</evidence>
<dbReference type="InterPro" id="IPR050951">
    <property type="entry name" value="Retrovirus_Pol_polyprotein"/>
</dbReference>
<evidence type="ECO:0000256" key="1">
    <source>
        <dbReference type="ARBA" id="ARBA00022679"/>
    </source>
</evidence>
<dbReference type="InterPro" id="IPR000477">
    <property type="entry name" value="RT_dom"/>
</dbReference>
<dbReference type="EMBL" id="OIVN01006188">
    <property type="protein sequence ID" value="SPD27337.1"/>
    <property type="molecule type" value="Genomic_DNA"/>
</dbReference>
<dbReference type="InterPro" id="IPR001584">
    <property type="entry name" value="Integrase_cat-core"/>
</dbReference>
<organism evidence="7">
    <name type="scientific">Fagus sylvatica</name>
    <name type="common">Beechnut</name>
    <dbReference type="NCBI Taxonomy" id="28930"/>
    <lineage>
        <taxon>Eukaryota</taxon>
        <taxon>Viridiplantae</taxon>
        <taxon>Streptophyta</taxon>
        <taxon>Embryophyta</taxon>
        <taxon>Tracheophyta</taxon>
        <taxon>Spermatophyta</taxon>
        <taxon>Magnoliopsida</taxon>
        <taxon>eudicotyledons</taxon>
        <taxon>Gunneridae</taxon>
        <taxon>Pentapetalae</taxon>
        <taxon>rosids</taxon>
        <taxon>fabids</taxon>
        <taxon>Fagales</taxon>
        <taxon>Fagaceae</taxon>
        <taxon>Fagus</taxon>
    </lineage>
</organism>
<dbReference type="Gene3D" id="1.10.340.70">
    <property type="match status" value="1"/>
</dbReference>
<evidence type="ECO:0000259" key="6">
    <source>
        <dbReference type="PROSITE" id="PS50994"/>
    </source>
</evidence>
<dbReference type="InterPro" id="IPR043502">
    <property type="entry name" value="DNA/RNA_pol_sf"/>
</dbReference>
<keyword evidence="2" id="KW-0548">Nucleotidyltransferase</keyword>
<dbReference type="InterPro" id="IPR041588">
    <property type="entry name" value="Integrase_H2C2"/>
</dbReference>
<keyword evidence="1" id="KW-0808">Transferase</keyword>
<dbReference type="Pfam" id="PF03732">
    <property type="entry name" value="Retrotrans_gag"/>
    <property type="match status" value="1"/>
</dbReference>
<feature type="region of interest" description="Disordered" evidence="5">
    <location>
        <begin position="189"/>
        <end position="211"/>
    </location>
</feature>
<dbReference type="CDD" id="cd01647">
    <property type="entry name" value="RT_LTR"/>
    <property type="match status" value="1"/>
</dbReference>
<dbReference type="SUPFAM" id="SSF53098">
    <property type="entry name" value="Ribonuclease H-like"/>
    <property type="match status" value="1"/>
</dbReference>
<proteinExistence type="predicted"/>
<gene>
    <name evidence="7" type="ORF">FSB_LOCUS55219</name>
</gene>
<dbReference type="InterPro" id="IPR005162">
    <property type="entry name" value="Retrotrans_gag_dom"/>
</dbReference>
<dbReference type="Pfam" id="PF17921">
    <property type="entry name" value="Integrase_H2C2"/>
    <property type="match status" value="1"/>
</dbReference>
<feature type="domain" description="Integrase catalytic" evidence="6">
    <location>
        <begin position="1268"/>
        <end position="1432"/>
    </location>
</feature>
<reference evidence="7" key="1">
    <citation type="submission" date="2018-02" db="EMBL/GenBank/DDBJ databases">
        <authorList>
            <person name="Cohen D.B."/>
            <person name="Kent A.D."/>
        </authorList>
    </citation>
    <scope>NUCLEOTIDE SEQUENCE</scope>
</reference>
<keyword evidence="3" id="KW-0540">Nuclease</keyword>
<accession>A0A2N9IP82</accession>
<name>A0A2N9IP82_FAGSY</name>
<keyword evidence="4" id="KW-0378">Hydrolase</keyword>
<evidence type="ECO:0000313" key="7">
    <source>
        <dbReference type="EMBL" id="SPD27337.1"/>
    </source>
</evidence>
<keyword evidence="4" id="KW-0255">Endonuclease</keyword>
<evidence type="ECO:0000256" key="5">
    <source>
        <dbReference type="SAM" id="MobiDB-lite"/>
    </source>
</evidence>
<evidence type="ECO:0000256" key="4">
    <source>
        <dbReference type="ARBA" id="ARBA00022759"/>
    </source>
</evidence>
<dbReference type="SUPFAM" id="SSF56672">
    <property type="entry name" value="DNA/RNA polymerases"/>
    <property type="match status" value="1"/>
</dbReference>
<dbReference type="Gene3D" id="3.30.70.270">
    <property type="match status" value="2"/>
</dbReference>
<dbReference type="InterPro" id="IPR043128">
    <property type="entry name" value="Rev_trsase/Diguanyl_cyclase"/>
</dbReference>
<dbReference type="PANTHER" id="PTHR37984:SF5">
    <property type="entry name" value="PROTEIN NYNRIN-LIKE"/>
    <property type="match status" value="1"/>
</dbReference>
<dbReference type="GO" id="GO:0003676">
    <property type="term" value="F:nucleic acid binding"/>
    <property type="evidence" value="ECO:0007669"/>
    <property type="project" value="InterPro"/>
</dbReference>
<dbReference type="GO" id="GO:0016779">
    <property type="term" value="F:nucleotidyltransferase activity"/>
    <property type="evidence" value="ECO:0007669"/>
    <property type="project" value="UniProtKB-KW"/>
</dbReference>
<dbReference type="Pfam" id="PF00078">
    <property type="entry name" value="RVT_1"/>
    <property type="match status" value="1"/>
</dbReference>
<dbReference type="InterPro" id="IPR021109">
    <property type="entry name" value="Peptidase_aspartic_dom_sf"/>
</dbReference>
<dbReference type="PANTHER" id="PTHR37984">
    <property type="entry name" value="PROTEIN CBG26694"/>
    <property type="match status" value="1"/>
</dbReference>
<dbReference type="Gene3D" id="3.10.10.10">
    <property type="entry name" value="HIV Type 1 Reverse Transcriptase, subunit A, domain 1"/>
    <property type="match status" value="1"/>
</dbReference>
<dbReference type="InterPro" id="IPR036397">
    <property type="entry name" value="RNaseH_sf"/>
</dbReference>
<dbReference type="GO" id="GO:0004519">
    <property type="term" value="F:endonuclease activity"/>
    <property type="evidence" value="ECO:0007669"/>
    <property type="project" value="UniProtKB-KW"/>
</dbReference>
<dbReference type="Gene3D" id="3.30.420.10">
    <property type="entry name" value="Ribonuclease H-like superfamily/Ribonuclease H"/>
    <property type="match status" value="1"/>
</dbReference>
<dbReference type="SUPFAM" id="SSF50630">
    <property type="entry name" value="Acid proteases"/>
    <property type="match status" value="1"/>
</dbReference>
<dbReference type="GO" id="GO:0015074">
    <property type="term" value="P:DNA integration"/>
    <property type="evidence" value="ECO:0007669"/>
    <property type="project" value="InterPro"/>
</dbReference>
<dbReference type="InterPro" id="IPR012337">
    <property type="entry name" value="RNaseH-like_sf"/>
</dbReference>
<dbReference type="CDD" id="cd00303">
    <property type="entry name" value="retropepsin_like"/>
    <property type="match status" value="1"/>
</dbReference>
<dbReference type="Pfam" id="PF00665">
    <property type="entry name" value="rve"/>
    <property type="match status" value="1"/>
</dbReference>
<dbReference type="PROSITE" id="PS50994">
    <property type="entry name" value="INTEGRASE"/>
    <property type="match status" value="1"/>
</dbReference>
<sequence length="1537" mass="176757">MAEERVIPPEAPRMTMYQLLHPTQSSIPGLENENPYVHVRAFEEVIGSFYAQNVIETAKLRFFPFSLKDKAKGWLYTVKPRSIGSWGEMTQEFYKKFFPPHKVQQVKRKISSFVQGHDETLFMAWERFKDTYNFCPTHGYDTWRLVSYFYEGLQPRDRQFVQIACGGEFLQKEPEDAMDYLDEIAENSNTWNGPSPLDSTNRNRSGATTSGGSIFKLKEEDNLSAKISFLTKEIEALKLKGSRGVNAVYREEPMEACQICQELDHTTSDCKSLPQFLNVPEEQVCAFNQYRPNNASYSNNYNPNMRNHPYLSYKSDNVLNPPPPRNNFVPSSSSSRPPLEDVLGTFMQKQSEQNQRFETMFTRMDEEVRETKNHLAKLTNALSAIEKGKLPLQTQPNPNNQSVKIVSKDNHEECKTVTILRSGKAIGEEDESGTPKVKEAESCLIPTPFPQALRLPKNLDVTTEILEHLHQVKRKHHLKKTAFFIEQVNAIIQHKVPPKYKDPGCPTISCTIGEYLVERALLDLGASINLLPFTVYQQMGLGDLKPTSMTLQLADRSVRTPKGMVEDVLIKIENFYYPVDFIILDTEPTLHPDNGIPIILGRPFLATANALINCRNGRMKITFGSMTAELNIFNVMRQQLEDDECHYVNLIDTVVQEEFNRNCFSDPLETLLTNSINSYDIEHDAKLTEICSLLDSSQVLEEEQVMAVNEPWRPRFEELPETEKKPMPSSEEIPQLELKPLPNGFKYAYLGPGETFLIVISAALNEEQEGKLLCVLRDHKLALGWTIADIKGISPLICTHKIYLEDDCKTSREPQRRLNPTMKDVVKNEVIKLLDAGIIYPISDSKWVSPTQVVPKKSGITVVKNANDELIPTCLVTGWRMCIDYRKLNFATRKDHFPLPFIDQILERIAGHEYYCFLDGYSGCYQIEIALEDQGNTIFTCPFGTFVFRRMPFGLCNAPATFQRCMVSIFSDMVENFMEVFMDDLSVFGDSFDNCLNNLKLVLARCVEKGLVLNWEKCHFMVTSGIVLGHVVSSKGIEIDKAKVDLIFNLPTPKTVRDVRSFLGHAGFYRRFIKDFSAISRPLCNLLLKESTFEWTESCEVAFKKLVQLLTSAPIMQAPRLEFNLQIKDKKGVENVVADHLSRLTFEEVKEEISIQDSFPDEQLFAVTKLPWRKFFVEVRNFYWDDPYLFKYYPDQILRRCIPDNETLSVIKFCHTEACGGHFSVKKTTAKILQCGFYWPTMFKDTHSFCKGCLECQKLGRVTRRNMMPMSPILEIEVFDCWGIDFMGPFPQSFGNLYILLAVDYVSKWVEAIACKVNDHKVVLKFLREHIFSRFGMPKAVISDNGKHFCNRPFEVLVKKYGVVHRLSTSYHPQTCGQVELANREIKQILEKTVSPNRKDWSLRLTNALWAYRTAYKGPLGMSPYHLVYGKPCHLPVEMEHRAYWAIKAFNFDLKEASELRKFQMSELEELRNEAYISTRHYKERMKLFHDKKIVRKTFEPNQTVLLYDSKLHTFSGKLRTKWDAPTLLKKCLTMGL</sequence>
<dbReference type="FunFam" id="3.30.70.270:FF:000020">
    <property type="entry name" value="Transposon Tf2-6 polyprotein-like Protein"/>
    <property type="match status" value="1"/>
</dbReference>
<protein>
    <recommendedName>
        <fullName evidence="6">Integrase catalytic domain-containing protein</fullName>
    </recommendedName>
</protein>
<evidence type="ECO:0000256" key="2">
    <source>
        <dbReference type="ARBA" id="ARBA00022695"/>
    </source>
</evidence>